<gene>
    <name evidence="1" type="ORF">Bdt_3375</name>
</gene>
<sequence length="50" mass="5656">MKDRAVFKISIERVSAFMNAGFIAADNKESVLLLVVPSHIKNLPLFYVDF</sequence>
<accession>K7Z1U5</accession>
<protein>
    <submittedName>
        <fullName evidence="1">Uncharacterized protein</fullName>
    </submittedName>
</protein>
<organism evidence="1 2">
    <name type="scientific">Bdellovibrio bacteriovorus str. Tiberius</name>
    <dbReference type="NCBI Taxonomy" id="1069642"/>
    <lineage>
        <taxon>Bacteria</taxon>
        <taxon>Pseudomonadati</taxon>
        <taxon>Bdellovibrionota</taxon>
        <taxon>Bdellovibrionia</taxon>
        <taxon>Bdellovibrionales</taxon>
        <taxon>Pseudobdellovibrionaceae</taxon>
        <taxon>Bdellovibrio</taxon>
    </lineage>
</organism>
<dbReference type="EMBL" id="CP002930">
    <property type="protein sequence ID" value="AFY03050.1"/>
    <property type="molecule type" value="Genomic_DNA"/>
</dbReference>
<dbReference type="KEGG" id="bbat:Bdt_3375"/>
<dbReference type="Proteomes" id="UP000010074">
    <property type="component" value="Chromosome"/>
</dbReference>
<name>K7Z1U5_BDEBC</name>
<reference evidence="1 2" key="1">
    <citation type="journal article" date="2012" name="BMC Genomics">
        <title>Genome analysis of a simultaneously predatory and prey-independent, novel Bdellovibrio bacteriovorus from the River Tiber, supports in silico predictions of both ancient and recent lateral gene transfer from diverse bacteria.</title>
        <authorList>
            <person name="Hobley L."/>
            <person name="Lerner T.R."/>
            <person name="Williams L.E."/>
            <person name="Lambert C."/>
            <person name="Till R."/>
            <person name="Milner D.S."/>
            <person name="Basford S.M."/>
            <person name="Capeness M.J."/>
            <person name="Fenton A.K."/>
            <person name="Atterbury R.J."/>
            <person name="Harris M.A."/>
            <person name="Sockett R.E."/>
        </authorList>
    </citation>
    <scope>NUCLEOTIDE SEQUENCE [LARGE SCALE GENOMIC DNA]</scope>
    <source>
        <strain evidence="1 2">Tiberius</strain>
    </source>
</reference>
<evidence type="ECO:0000313" key="1">
    <source>
        <dbReference type="EMBL" id="AFY03050.1"/>
    </source>
</evidence>
<dbReference type="HOGENOM" id="CLU_3114988_0_0_7"/>
<dbReference type="AlphaFoldDB" id="K7Z1U5"/>
<proteinExistence type="predicted"/>
<evidence type="ECO:0000313" key="2">
    <source>
        <dbReference type="Proteomes" id="UP000010074"/>
    </source>
</evidence>